<dbReference type="PANTHER" id="PTHR43677">
    <property type="entry name" value="SHORT-CHAIN DEHYDROGENASE/REDUCTASE"/>
    <property type="match status" value="1"/>
</dbReference>
<dbReference type="InterPro" id="IPR013154">
    <property type="entry name" value="ADH-like_N"/>
</dbReference>
<accession>A0ABS1VFD0</accession>
<name>A0ABS1VFD0_9ACTN</name>
<dbReference type="Pfam" id="PF00107">
    <property type="entry name" value="ADH_zinc_N"/>
    <property type="match status" value="1"/>
</dbReference>
<keyword evidence="3" id="KW-1185">Reference proteome</keyword>
<feature type="domain" description="Enoyl reductase (ER)" evidence="1">
    <location>
        <begin position="11"/>
        <end position="318"/>
    </location>
</feature>
<dbReference type="Gene3D" id="3.40.50.720">
    <property type="entry name" value="NAD(P)-binding Rossmann-like Domain"/>
    <property type="match status" value="1"/>
</dbReference>
<dbReference type="InterPro" id="IPR013149">
    <property type="entry name" value="ADH-like_C"/>
</dbReference>
<gene>
    <name evidence="2" type="ORF">JKJ07_00950</name>
</gene>
<dbReference type="PANTHER" id="PTHR43677:SF4">
    <property type="entry name" value="QUINONE OXIDOREDUCTASE-LIKE PROTEIN 2"/>
    <property type="match status" value="1"/>
</dbReference>
<organism evidence="2 3">
    <name type="scientific">Paractinoplanes lichenicola</name>
    <dbReference type="NCBI Taxonomy" id="2802976"/>
    <lineage>
        <taxon>Bacteria</taxon>
        <taxon>Bacillati</taxon>
        <taxon>Actinomycetota</taxon>
        <taxon>Actinomycetes</taxon>
        <taxon>Micromonosporales</taxon>
        <taxon>Micromonosporaceae</taxon>
        <taxon>Paractinoplanes</taxon>
    </lineage>
</organism>
<dbReference type="InterPro" id="IPR020843">
    <property type="entry name" value="ER"/>
</dbReference>
<dbReference type="Pfam" id="PF08240">
    <property type="entry name" value="ADH_N"/>
    <property type="match status" value="1"/>
</dbReference>
<comment type="caution">
    <text evidence="2">The sequence shown here is derived from an EMBL/GenBank/DDBJ whole genome shotgun (WGS) entry which is preliminary data.</text>
</comment>
<dbReference type="InterPro" id="IPR051397">
    <property type="entry name" value="Zn-ADH-like_protein"/>
</dbReference>
<dbReference type="InterPro" id="IPR011032">
    <property type="entry name" value="GroES-like_sf"/>
</dbReference>
<dbReference type="EMBL" id="JAENHO010000001">
    <property type="protein sequence ID" value="MBL7252869.1"/>
    <property type="molecule type" value="Genomic_DNA"/>
</dbReference>
<dbReference type="Proteomes" id="UP000598996">
    <property type="component" value="Unassembled WGS sequence"/>
</dbReference>
<evidence type="ECO:0000313" key="2">
    <source>
        <dbReference type="EMBL" id="MBL7252869.1"/>
    </source>
</evidence>
<dbReference type="SUPFAM" id="SSF50129">
    <property type="entry name" value="GroES-like"/>
    <property type="match status" value="1"/>
</dbReference>
<sequence length="325" mass="33996">MIRRLIATSTGEPQDVLRVATVDDDPLPGAGQVQVAVHAVGLNFLDVSLCRGEYPVRPEPPMTPGVEASGRVLDAGPGAEHLIGEHVVVCPALPHGALGETVTIDASLVVVRPPDVDPITAAALPVTYQTAWFALTRARLQPGETVLVHAGAGGVGTATIQLAVARGARVIATAGSGDKLDKCREFGAVEAVLYDDFEDAARDVDVVVDPVGGDLLSRSLDCLAFEGRLVSVGMAAGPPPPVDPARLIARNADLIGVSWGSRYPWARPVEVRAAYDELFRRCAAGELRPPITRVVSLSEAPAALADLAARRTTGKIIVRVNEEAS</sequence>
<dbReference type="Gene3D" id="3.90.180.10">
    <property type="entry name" value="Medium-chain alcohol dehydrogenases, catalytic domain"/>
    <property type="match status" value="1"/>
</dbReference>
<dbReference type="SUPFAM" id="SSF51735">
    <property type="entry name" value="NAD(P)-binding Rossmann-fold domains"/>
    <property type="match status" value="1"/>
</dbReference>
<proteinExistence type="predicted"/>
<protein>
    <submittedName>
        <fullName evidence="2">NADPH:quinone oxidoreductase family protein</fullName>
    </submittedName>
</protein>
<reference evidence="2 3" key="1">
    <citation type="submission" date="2021-01" db="EMBL/GenBank/DDBJ databases">
        <title>Actinoplanes sp. nov. LDG1-01 isolated from lichen.</title>
        <authorList>
            <person name="Saeng-In P."/>
            <person name="Phongsopitanun W."/>
            <person name="Kanchanasin P."/>
            <person name="Yuki M."/>
            <person name="Kudo T."/>
            <person name="Ohkuma M."/>
            <person name="Tanasupawat S."/>
        </authorList>
    </citation>
    <scope>NUCLEOTIDE SEQUENCE [LARGE SCALE GENOMIC DNA]</scope>
    <source>
        <strain evidence="2 3">LDG1-01</strain>
    </source>
</reference>
<dbReference type="InterPro" id="IPR036291">
    <property type="entry name" value="NAD(P)-bd_dom_sf"/>
</dbReference>
<evidence type="ECO:0000259" key="1">
    <source>
        <dbReference type="SMART" id="SM00829"/>
    </source>
</evidence>
<evidence type="ECO:0000313" key="3">
    <source>
        <dbReference type="Proteomes" id="UP000598996"/>
    </source>
</evidence>
<dbReference type="CDD" id="cd08241">
    <property type="entry name" value="QOR1"/>
    <property type="match status" value="1"/>
</dbReference>
<dbReference type="SMART" id="SM00829">
    <property type="entry name" value="PKS_ER"/>
    <property type="match status" value="1"/>
</dbReference>